<proteinExistence type="predicted"/>
<name>A0ACC3C9X8_PYRYE</name>
<dbReference type="EMBL" id="CM020620">
    <property type="protein sequence ID" value="KAK1866987.1"/>
    <property type="molecule type" value="Genomic_DNA"/>
</dbReference>
<accession>A0ACC3C9X8</accession>
<gene>
    <name evidence="1" type="ORF">I4F81_009499</name>
</gene>
<evidence type="ECO:0000313" key="2">
    <source>
        <dbReference type="Proteomes" id="UP000798662"/>
    </source>
</evidence>
<keyword evidence="2" id="KW-1185">Reference proteome</keyword>
<dbReference type="Proteomes" id="UP000798662">
    <property type="component" value="Chromosome 3"/>
</dbReference>
<protein>
    <submittedName>
        <fullName evidence="1">Uncharacterized protein</fullName>
    </submittedName>
</protein>
<sequence length="131" mass="14099">MDPLRVRQPLATMSPPPAPSSTTPLAPYRHMVLFRFEADASPTARADLLTAFRALVSDLSGLVLTYEEGTNVNDEGLDDGLTHIFFMTFADAPAFQVYKVHPAHVAFVKSLAGVVAKATVLDWTAAAPTTL</sequence>
<reference evidence="1" key="1">
    <citation type="submission" date="2019-11" db="EMBL/GenBank/DDBJ databases">
        <title>Nori genome reveals adaptations in red seaweeds to the harsh intertidal environment.</title>
        <authorList>
            <person name="Wang D."/>
            <person name="Mao Y."/>
        </authorList>
    </citation>
    <scope>NUCLEOTIDE SEQUENCE</scope>
    <source>
        <tissue evidence="1">Gametophyte</tissue>
    </source>
</reference>
<comment type="caution">
    <text evidence="1">The sequence shown here is derived from an EMBL/GenBank/DDBJ whole genome shotgun (WGS) entry which is preliminary data.</text>
</comment>
<evidence type="ECO:0000313" key="1">
    <source>
        <dbReference type="EMBL" id="KAK1866987.1"/>
    </source>
</evidence>
<organism evidence="1 2">
    <name type="scientific">Pyropia yezoensis</name>
    <name type="common">Susabi-nori</name>
    <name type="synonym">Porphyra yezoensis</name>
    <dbReference type="NCBI Taxonomy" id="2788"/>
    <lineage>
        <taxon>Eukaryota</taxon>
        <taxon>Rhodophyta</taxon>
        <taxon>Bangiophyceae</taxon>
        <taxon>Bangiales</taxon>
        <taxon>Bangiaceae</taxon>
        <taxon>Pyropia</taxon>
    </lineage>
</organism>